<gene>
    <name evidence="1" type="ORF">Slati_2691900</name>
</gene>
<proteinExistence type="predicted"/>
<accession>A0AAW2VYS5</accession>
<dbReference type="EMBL" id="JACGWN010000009">
    <property type="protein sequence ID" value="KAL0433576.1"/>
    <property type="molecule type" value="Genomic_DNA"/>
</dbReference>
<protein>
    <submittedName>
        <fullName evidence="1">Uncharacterized protein</fullName>
    </submittedName>
</protein>
<evidence type="ECO:0000313" key="1">
    <source>
        <dbReference type="EMBL" id="KAL0433576.1"/>
    </source>
</evidence>
<comment type="caution">
    <text evidence="1">The sequence shown here is derived from an EMBL/GenBank/DDBJ whole genome shotgun (WGS) entry which is preliminary data.</text>
</comment>
<dbReference type="AlphaFoldDB" id="A0AAW2VYS5"/>
<reference evidence="1" key="2">
    <citation type="journal article" date="2024" name="Plant">
        <title>Genomic evolution and insights into agronomic trait innovations of Sesamum species.</title>
        <authorList>
            <person name="Miao H."/>
            <person name="Wang L."/>
            <person name="Qu L."/>
            <person name="Liu H."/>
            <person name="Sun Y."/>
            <person name="Le M."/>
            <person name="Wang Q."/>
            <person name="Wei S."/>
            <person name="Zheng Y."/>
            <person name="Lin W."/>
            <person name="Duan Y."/>
            <person name="Cao H."/>
            <person name="Xiong S."/>
            <person name="Wang X."/>
            <person name="Wei L."/>
            <person name="Li C."/>
            <person name="Ma Q."/>
            <person name="Ju M."/>
            <person name="Zhao R."/>
            <person name="Li G."/>
            <person name="Mu C."/>
            <person name="Tian Q."/>
            <person name="Mei H."/>
            <person name="Zhang T."/>
            <person name="Gao T."/>
            <person name="Zhang H."/>
        </authorList>
    </citation>
    <scope>NUCLEOTIDE SEQUENCE</scope>
    <source>
        <strain evidence="1">KEN1</strain>
    </source>
</reference>
<organism evidence="1">
    <name type="scientific">Sesamum latifolium</name>
    <dbReference type="NCBI Taxonomy" id="2727402"/>
    <lineage>
        <taxon>Eukaryota</taxon>
        <taxon>Viridiplantae</taxon>
        <taxon>Streptophyta</taxon>
        <taxon>Embryophyta</taxon>
        <taxon>Tracheophyta</taxon>
        <taxon>Spermatophyta</taxon>
        <taxon>Magnoliopsida</taxon>
        <taxon>eudicotyledons</taxon>
        <taxon>Gunneridae</taxon>
        <taxon>Pentapetalae</taxon>
        <taxon>asterids</taxon>
        <taxon>lamiids</taxon>
        <taxon>Lamiales</taxon>
        <taxon>Pedaliaceae</taxon>
        <taxon>Sesamum</taxon>
    </lineage>
</organism>
<sequence length="95" mass="11254">MASGWNIASVMGCPVYMEGIHAFYLQKGRKACYFDCHRQFLAPDHPYRRNKKAFTKNRVERKLARSRLMRELIRDWVKEFSPAVKVPVVTPRRLQ</sequence>
<dbReference type="Pfam" id="PF02992">
    <property type="entry name" value="Transposase_21"/>
    <property type="match status" value="1"/>
</dbReference>
<dbReference type="InterPro" id="IPR004242">
    <property type="entry name" value="Transposase_21"/>
</dbReference>
<reference evidence="1" key="1">
    <citation type="submission" date="2020-06" db="EMBL/GenBank/DDBJ databases">
        <authorList>
            <person name="Li T."/>
            <person name="Hu X."/>
            <person name="Zhang T."/>
            <person name="Song X."/>
            <person name="Zhang H."/>
            <person name="Dai N."/>
            <person name="Sheng W."/>
            <person name="Hou X."/>
            <person name="Wei L."/>
        </authorList>
    </citation>
    <scope>NUCLEOTIDE SEQUENCE</scope>
    <source>
        <strain evidence="1">KEN1</strain>
        <tissue evidence="1">Leaf</tissue>
    </source>
</reference>
<name>A0AAW2VYS5_9LAMI</name>